<dbReference type="Proteomes" id="UP000028073">
    <property type="component" value="Unassembled WGS sequence"/>
</dbReference>
<gene>
    <name evidence="1" type="ORF">GZ78_01045</name>
</gene>
<comment type="caution">
    <text evidence="1">The sequence shown here is derived from an EMBL/GenBank/DDBJ whole genome shotgun (WGS) entry which is preliminary data.</text>
</comment>
<reference evidence="1 2" key="1">
    <citation type="submission" date="2014-06" db="EMBL/GenBank/DDBJ databases">
        <title>Whole Genome Sequences of Three Symbiotic Endozoicomonas Bacteria.</title>
        <authorList>
            <person name="Neave M.J."/>
            <person name="Apprill A."/>
            <person name="Voolstra C.R."/>
        </authorList>
    </citation>
    <scope>NUCLEOTIDE SEQUENCE [LARGE SCALE GENOMIC DNA]</scope>
    <source>
        <strain evidence="1 2">DSM 25634</strain>
    </source>
</reference>
<dbReference type="EMBL" id="JOKH01000001">
    <property type="protein sequence ID" value="KEQ18725.1"/>
    <property type="molecule type" value="Genomic_DNA"/>
</dbReference>
<name>A0A081NJV2_9GAMM</name>
<organism evidence="1 2">
    <name type="scientific">Endozoicomonas numazuensis</name>
    <dbReference type="NCBI Taxonomy" id="1137799"/>
    <lineage>
        <taxon>Bacteria</taxon>
        <taxon>Pseudomonadati</taxon>
        <taxon>Pseudomonadota</taxon>
        <taxon>Gammaproteobacteria</taxon>
        <taxon>Oceanospirillales</taxon>
        <taxon>Endozoicomonadaceae</taxon>
        <taxon>Endozoicomonas</taxon>
    </lineage>
</organism>
<protein>
    <submittedName>
        <fullName evidence="1">Uncharacterized protein</fullName>
    </submittedName>
</protein>
<dbReference type="AlphaFoldDB" id="A0A081NJV2"/>
<evidence type="ECO:0000313" key="2">
    <source>
        <dbReference type="Proteomes" id="UP000028073"/>
    </source>
</evidence>
<proteinExistence type="predicted"/>
<accession>A0A081NJV2</accession>
<evidence type="ECO:0000313" key="1">
    <source>
        <dbReference type="EMBL" id="KEQ18725.1"/>
    </source>
</evidence>
<sequence>MRPIWEAVYSRSASWPKEQMPSKNQNLQQADQTGMHLVLGMHPVHISQQTLVAVLMKTLPFLAQNTEGNTQYTLYFFRCPGSDSSAR</sequence>
<keyword evidence="2" id="KW-1185">Reference proteome</keyword>